<keyword evidence="3" id="KW-1185">Reference proteome</keyword>
<organism evidence="2 3">
    <name type="scientific">Lojkania enalia</name>
    <dbReference type="NCBI Taxonomy" id="147567"/>
    <lineage>
        <taxon>Eukaryota</taxon>
        <taxon>Fungi</taxon>
        <taxon>Dikarya</taxon>
        <taxon>Ascomycota</taxon>
        <taxon>Pezizomycotina</taxon>
        <taxon>Dothideomycetes</taxon>
        <taxon>Pleosporomycetidae</taxon>
        <taxon>Pleosporales</taxon>
        <taxon>Pleosporales incertae sedis</taxon>
        <taxon>Lojkania</taxon>
    </lineage>
</organism>
<dbReference type="InterPro" id="IPR018465">
    <property type="entry name" value="Scm3/HJURP"/>
</dbReference>
<dbReference type="AlphaFoldDB" id="A0A9P4TRR8"/>
<evidence type="ECO:0000256" key="1">
    <source>
        <dbReference type="SAM" id="MobiDB-lite"/>
    </source>
</evidence>
<name>A0A9P4TRR8_9PLEO</name>
<reference evidence="3" key="1">
    <citation type="journal article" date="2020" name="Stud. Mycol.">
        <title>101 Dothideomycetes genomes: A test case for predicting lifestyles and emergence of pathogens.</title>
        <authorList>
            <person name="Haridas S."/>
            <person name="Albert R."/>
            <person name="Binder M."/>
            <person name="Bloem J."/>
            <person name="LaButti K."/>
            <person name="Salamov A."/>
            <person name="Andreopoulos B."/>
            <person name="Baker S."/>
            <person name="Barry K."/>
            <person name="Bills G."/>
            <person name="Bluhm B."/>
            <person name="Cannon C."/>
            <person name="Castanera R."/>
            <person name="Culley D."/>
            <person name="Daum C."/>
            <person name="Ezra D."/>
            <person name="Gonzalez J."/>
            <person name="Henrissat B."/>
            <person name="Kuo A."/>
            <person name="Liang C."/>
            <person name="Lipzen A."/>
            <person name="Lutzoni F."/>
            <person name="Magnuson J."/>
            <person name="Mondo S."/>
            <person name="Nolan M."/>
            <person name="Ohm R."/>
            <person name="Pangilinan J."/>
            <person name="Park H.-J."/>
            <person name="Ramirez L."/>
            <person name="Alfaro M."/>
            <person name="Sun H."/>
            <person name="Tritt A."/>
            <person name="Yoshinaga Y."/>
            <person name="Zwiers L.-H."/>
            <person name="Turgeon B."/>
            <person name="Goodwin S."/>
            <person name="Spatafora J."/>
            <person name="Crous P."/>
            <person name="Grigoriev I."/>
        </authorList>
    </citation>
    <scope>NUCLEOTIDE SEQUENCE [LARGE SCALE GENOMIC DNA]</scope>
    <source>
        <strain evidence="3">CBS 304.66</strain>
    </source>
</reference>
<feature type="region of interest" description="Disordered" evidence="1">
    <location>
        <begin position="1"/>
        <end position="32"/>
    </location>
</feature>
<dbReference type="Proteomes" id="UP000800093">
    <property type="component" value="Unassembled WGS sequence"/>
</dbReference>
<feature type="compositionally biased region" description="Basic and acidic residues" evidence="1">
    <location>
        <begin position="128"/>
        <end position="138"/>
    </location>
</feature>
<gene>
    <name evidence="2" type="ORF">CC78DRAFT_528449</name>
</gene>
<sequence length="148" mass="16603">MISHTTHRLLSSRPPAMGPPTPTLHSAPVDENDPEYIRRAEGRRILANSFEAIFAKYGNMREEESDEIDFSKGVAGTIALDRGHLREMKEPKGPGQLLDTFFDHDENALAACGDSEDDIDELASPEPPSRRKDRKQDYRGEVRVQVCL</sequence>
<feature type="compositionally biased region" description="Acidic residues" evidence="1">
    <location>
        <begin position="114"/>
        <end position="123"/>
    </location>
</feature>
<dbReference type="Gene3D" id="1.10.20.10">
    <property type="entry name" value="Histone, subunit A"/>
    <property type="match status" value="1"/>
</dbReference>
<evidence type="ECO:0000313" key="2">
    <source>
        <dbReference type="EMBL" id="KAF2270714.1"/>
    </source>
</evidence>
<dbReference type="InterPro" id="IPR009072">
    <property type="entry name" value="Histone-fold"/>
</dbReference>
<dbReference type="Pfam" id="PF10384">
    <property type="entry name" value="Scm3"/>
    <property type="match status" value="1"/>
</dbReference>
<evidence type="ECO:0000313" key="3">
    <source>
        <dbReference type="Proteomes" id="UP000800093"/>
    </source>
</evidence>
<dbReference type="GO" id="GO:0005634">
    <property type="term" value="C:nucleus"/>
    <property type="evidence" value="ECO:0007669"/>
    <property type="project" value="InterPro"/>
</dbReference>
<dbReference type="GO" id="GO:0046982">
    <property type="term" value="F:protein heterodimerization activity"/>
    <property type="evidence" value="ECO:0007669"/>
    <property type="project" value="InterPro"/>
</dbReference>
<proteinExistence type="predicted"/>
<dbReference type="EMBL" id="ML986579">
    <property type="protein sequence ID" value="KAF2270714.1"/>
    <property type="molecule type" value="Genomic_DNA"/>
</dbReference>
<comment type="caution">
    <text evidence="2">The sequence shown here is derived from an EMBL/GenBank/DDBJ whole genome shotgun (WGS) entry which is preliminary data.</text>
</comment>
<dbReference type="GO" id="GO:0042393">
    <property type="term" value="F:histone binding"/>
    <property type="evidence" value="ECO:0007669"/>
    <property type="project" value="InterPro"/>
</dbReference>
<feature type="region of interest" description="Disordered" evidence="1">
    <location>
        <begin position="112"/>
        <end position="138"/>
    </location>
</feature>
<accession>A0A9P4TRR8</accession>
<dbReference type="OrthoDB" id="2420608at2759"/>
<protein>
    <submittedName>
        <fullName evidence="2">Uncharacterized protein</fullName>
    </submittedName>
</protein>